<evidence type="ECO:0000256" key="1">
    <source>
        <dbReference type="SAM" id="MobiDB-lite"/>
    </source>
</evidence>
<keyword evidence="2" id="KW-1133">Transmembrane helix</keyword>
<dbReference type="SUPFAM" id="SSF47781">
    <property type="entry name" value="RuvA domain 2-like"/>
    <property type="match status" value="1"/>
</dbReference>
<feature type="compositionally biased region" description="Low complexity" evidence="1">
    <location>
        <begin position="219"/>
        <end position="233"/>
    </location>
</feature>
<feature type="compositionally biased region" description="Pro residues" evidence="1">
    <location>
        <begin position="67"/>
        <end position="77"/>
    </location>
</feature>
<dbReference type="Proteomes" id="UP000824496">
    <property type="component" value="Chromosome"/>
</dbReference>
<dbReference type="NCBIfam" id="TIGR00426">
    <property type="entry name" value="competence protein ComEA helix-hairpin-helix repeat region"/>
    <property type="match status" value="1"/>
</dbReference>
<dbReference type="InterPro" id="IPR010994">
    <property type="entry name" value="RuvA_2-like"/>
</dbReference>
<feature type="domain" description="Helix-hairpin-helix DNA-binding motif class 1" evidence="3">
    <location>
        <begin position="244"/>
        <end position="263"/>
    </location>
</feature>
<dbReference type="InterPro" id="IPR004509">
    <property type="entry name" value="Competence_ComEA_HhH"/>
</dbReference>
<dbReference type="RefSeq" id="WP_223908166.1">
    <property type="nucleotide sequence ID" value="NZ_AP025017.1"/>
</dbReference>
<feature type="compositionally biased region" description="Low complexity" evidence="1">
    <location>
        <begin position="78"/>
        <end position="109"/>
    </location>
</feature>
<dbReference type="Pfam" id="PF12836">
    <property type="entry name" value="HHH_3"/>
    <property type="match status" value="1"/>
</dbReference>
<dbReference type="Gene3D" id="1.10.150.320">
    <property type="entry name" value="Photosystem II 12 kDa extrinsic protein"/>
    <property type="match status" value="1"/>
</dbReference>
<dbReference type="EMBL" id="AP025017">
    <property type="protein sequence ID" value="BDA65295.1"/>
    <property type="molecule type" value="Genomic_DNA"/>
</dbReference>
<feature type="compositionally biased region" description="Low complexity" evidence="1">
    <location>
        <begin position="199"/>
        <end position="211"/>
    </location>
</feature>
<dbReference type="PANTHER" id="PTHR21180:SF32">
    <property type="entry name" value="ENDONUCLEASE_EXONUCLEASE_PHOSPHATASE FAMILY DOMAIN-CONTAINING PROTEIN 1"/>
    <property type="match status" value="1"/>
</dbReference>
<evidence type="ECO:0000256" key="2">
    <source>
        <dbReference type="SAM" id="Phobius"/>
    </source>
</evidence>
<feature type="region of interest" description="Disordered" evidence="1">
    <location>
        <begin position="190"/>
        <end position="235"/>
    </location>
</feature>
<keyword evidence="2" id="KW-0812">Transmembrane</keyword>
<dbReference type="InterPro" id="IPR019554">
    <property type="entry name" value="Soluble_ligand-bd"/>
</dbReference>
<feature type="transmembrane region" description="Helical" evidence="2">
    <location>
        <begin position="41"/>
        <end position="62"/>
    </location>
</feature>
<feature type="region of interest" description="Disordered" evidence="1">
    <location>
        <begin position="67"/>
        <end position="123"/>
    </location>
</feature>
<name>A0ABM7UDR4_9ACTO</name>
<dbReference type="InterPro" id="IPR003583">
    <property type="entry name" value="Hlx-hairpin-Hlx_DNA-bd_motif"/>
</dbReference>
<sequence length="296" mass="28945">MAGRRAHSGKRPLEELVRLACSTDPIEPETHPRRLAIAPRAAIATGVALIALALLLALRAVALAPSAPAPAPVPTPAPTDAAAASPAQAVPPGAAGAPQPAGPAAPSGAGAQGGGTAPVDPLSTAAPAQDRVVVHVAGAVQSPGVVLLRHGARVVDAIEAAGGATAEADTDQLNLARVLADGEQVRVPRLGETLPPQDPGQDPAHAGGPAAPGAPGPQAPGDAAGSGPQAAPGSRININTATASQLEDLPGIGPALAQRIVEHRQTHGPFASVEDLTDVPGIGQAKLEALKEAATV</sequence>
<protein>
    <recommendedName>
        <fullName evidence="3">Helix-hairpin-helix DNA-binding motif class 1 domain-containing protein</fullName>
    </recommendedName>
</protein>
<reference evidence="4 5" key="1">
    <citation type="submission" date="2021-08" db="EMBL/GenBank/DDBJ databases">
        <title>Whole genome sequence of novel Actinomyces species strain MAS-1.</title>
        <authorList>
            <person name="Saito M."/>
            <person name="Kuwahara N."/>
            <person name="Takizawa T."/>
            <person name="Gotouda H."/>
            <person name="Ochiai T."/>
        </authorList>
    </citation>
    <scope>NUCLEOTIDE SEQUENCE [LARGE SCALE GENOMIC DNA]</scope>
    <source>
        <strain evidence="4 5">MAS-1</strain>
    </source>
</reference>
<evidence type="ECO:0000259" key="3">
    <source>
        <dbReference type="SMART" id="SM00278"/>
    </source>
</evidence>
<evidence type="ECO:0000313" key="4">
    <source>
        <dbReference type="EMBL" id="BDA65295.1"/>
    </source>
</evidence>
<feature type="domain" description="Helix-hairpin-helix DNA-binding motif class 1" evidence="3">
    <location>
        <begin position="274"/>
        <end position="293"/>
    </location>
</feature>
<keyword evidence="5" id="KW-1185">Reference proteome</keyword>
<dbReference type="Gene3D" id="3.10.560.10">
    <property type="entry name" value="Outer membrane lipoprotein wza domain like"/>
    <property type="match status" value="1"/>
</dbReference>
<keyword evidence="2" id="KW-0472">Membrane</keyword>
<dbReference type="Pfam" id="PF10531">
    <property type="entry name" value="SLBB"/>
    <property type="match status" value="1"/>
</dbReference>
<organism evidence="4 5">
    <name type="scientific">Actinomyces capricornis</name>
    <dbReference type="NCBI Taxonomy" id="2755559"/>
    <lineage>
        <taxon>Bacteria</taxon>
        <taxon>Bacillati</taxon>
        <taxon>Actinomycetota</taxon>
        <taxon>Actinomycetes</taxon>
        <taxon>Actinomycetales</taxon>
        <taxon>Actinomycetaceae</taxon>
        <taxon>Actinomyces</taxon>
    </lineage>
</organism>
<dbReference type="PANTHER" id="PTHR21180">
    <property type="entry name" value="ENDONUCLEASE/EXONUCLEASE/PHOSPHATASE FAMILY DOMAIN-CONTAINING PROTEIN 1"/>
    <property type="match status" value="1"/>
</dbReference>
<dbReference type="SMART" id="SM00278">
    <property type="entry name" value="HhH1"/>
    <property type="match status" value="2"/>
</dbReference>
<evidence type="ECO:0000313" key="5">
    <source>
        <dbReference type="Proteomes" id="UP000824496"/>
    </source>
</evidence>
<gene>
    <name evidence="4" type="ORF">MANAM107_21290</name>
</gene>
<dbReference type="InterPro" id="IPR051675">
    <property type="entry name" value="Endo/Exo/Phosphatase_dom_1"/>
</dbReference>
<accession>A0ABM7UDR4</accession>
<proteinExistence type="predicted"/>